<dbReference type="CDD" id="cd00165">
    <property type="entry name" value="S4"/>
    <property type="match status" value="1"/>
</dbReference>
<comment type="subunit">
    <text evidence="8 10">Part of the 30S ribosomal subunit. Contacts protein S5. The interaction surface between S4 and S5 is involved in control of translational fidelity.</text>
</comment>
<dbReference type="InterPro" id="IPR022801">
    <property type="entry name" value="Ribosomal_uS4"/>
</dbReference>
<dbReference type="GO" id="GO:0015935">
    <property type="term" value="C:small ribosomal subunit"/>
    <property type="evidence" value="ECO:0007669"/>
    <property type="project" value="InterPro"/>
</dbReference>
<dbReference type="InterPro" id="IPR036986">
    <property type="entry name" value="S4_RNA-bd_sf"/>
</dbReference>
<accession>A0A8A0RKT4</accession>
<dbReference type="Proteomes" id="UP000662904">
    <property type="component" value="Chromosome"/>
</dbReference>
<dbReference type="SMART" id="SM00363">
    <property type="entry name" value="S4"/>
    <property type="match status" value="1"/>
</dbReference>
<dbReference type="SMART" id="SM01390">
    <property type="entry name" value="Ribosomal_S4"/>
    <property type="match status" value="1"/>
</dbReference>
<dbReference type="NCBIfam" id="TIGR01017">
    <property type="entry name" value="rpsD_bact"/>
    <property type="match status" value="1"/>
</dbReference>
<evidence type="ECO:0000256" key="11">
    <source>
        <dbReference type="RuleBase" id="RU003699"/>
    </source>
</evidence>
<dbReference type="PROSITE" id="PS00632">
    <property type="entry name" value="RIBOSOMAL_S4"/>
    <property type="match status" value="1"/>
</dbReference>
<dbReference type="GO" id="GO:0003735">
    <property type="term" value="F:structural constituent of ribosome"/>
    <property type="evidence" value="ECO:0007669"/>
    <property type="project" value="InterPro"/>
</dbReference>
<proteinExistence type="inferred from homology"/>
<keyword evidence="5 10" id="KW-0694">RNA-binding</keyword>
<comment type="function">
    <text evidence="2 10">One of the primary rRNA binding proteins, it binds directly to 16S rRNA where it nucleates assembly of the body of the 30S subunit.</text>
</comment>
<evidence type="ECO:0000256" key="9">
    <source>
        <dbReference type="ARBA" id="ARBA00035254"/>
    </source>
</evidence>
<comment type="similarity">
    <text evidence="3 10 11">Belongs to the universal ribosomal protein uS4 family.</text>
</comment>
<dbReference type="InterPro" id="IPR005709">
    <property type="entry name" value="Ribosomal_uS4_bac-type"/>
</dbReference>
<dbReference type="SUPFAM" id="SSF55174">
    <property type="entry name" value="Alpha-L RNA-binding motif"/>
    <property type="match status" value="1"/>
</dbReference>
<dbReference type="GO" id="GO:0019843">
    <property type="term" value="F:rRNA binding"/>
    <property type="evidence" value="ECO:0007669"/>
    <property type="project" value="UniProtKB-UniRule"/>
</dbReference>
<comment type="function">
    <text evidence="1 10">With S5 and S12 plays an important role in translational accuracy.</text>
</comment>
<dbReference type="EMBL" id="CP059066">
    <property type="protein sequence ID" value="QSQ08995.1"/>
    <property type="molecule type" value="Genomic_DNA"/>
</dbReference>
<evidence type="ECO:0000256" key="10">
    <source>
        <dbReference type="HAMAP-Rule" id="MF_01306"/>
    </source>
</evidence>
<dbReference type="InterPro" id="IPR001912">
    <property type="entry name" value="Ribosomal_uS4_N"/>
</dbReference>
<dbReference type="AlphaFoldDB" id="A0A8A0RKT4"/>
<evidence type="ECO:0000256" key="6">
    <source>
        <dbReference type="ARBA" id="ARBA00022980"/>
    </source>
</evidence>
<feature type="domain" description="RNA-binding S4" evidence="12">
    <location>
        <begin position="98"/>
        <end position="162"/>
    </location>
</feature>
<evidence type="ECO:0000259" key="13">
    <source>
        <dbReference type="SMART" id="SM01390"/>
    </source>
</evidence>
<dbReference type="PANTHER" id="PTHR11831">
    <property type="entry name" value="30S 40S RIBOSOMAL PROTEIN"/>
    <property type="match status" value="1"/>
</dbReference>
<dbReference type="HAMAP" id="MF_01306_B">
    <property type="entry name" value="Ribosomal_uS4_B"/>
    <property type="match status" value="1"/>
</dbReference>
<dbReference type="GO" id="GO:0042274">
    <property type="term" value="P:ribosomal small subunit biogenesis"/>
    <property type="evidence" value="ECO:0007669"/>
    <property type="project" value="TreeGrafter"/>
</dbReference>
<reference evidence="14" key="1">
    <citation type="submission" date="2020-07" db="EMBL/GenBank/DDBJ databases">
        <title>Koleobacter methoxysyntrophicus gen. nov., sp. nov., a novel anaerobic bacterium isolated from deep subsurface oil field and proposal of Koleobacterales ord. nov. in the phylum Firmicutes.</title>
        <authorList>
            <person name="Sakamoto S."/>
            <person name="Tamaki H."/>
        </authorList>
    </citation>
    <scope>NUCLEOTIDE SEQUENCE</scope>
    <source>
        <strain evidence="14">NRmbB1</strain>
    </source>
</reference>
<keyword evidence="15" id="KW-1185">Reference proteome</keyword>
<keyword evidence="7 10" id="KW-0687">Ribonucleoprotein</keyword>
<dbReference type="PANTHER" id="PTHR11831:SF4">
    <property type="entry name" value="SMALL RIBOSOMAL SUBUNIT PROTEIN US4M"/>
    <property type="match status" value="1"/>
</dbReference>
<dbReference type="KEGG" id="kme:H0A61_01352"/>
<evidence type="ECO:0000313" key="14">
    <source>
        <dbReference type="EMBL" id="QSQ08995.1"/>
    </source>
</evidence>
<dbReference type="GO" id="GO:0006412">
    <property type="term" value="P:translation"/>
    <property type="evidence" value="ECO:0007669"/>
    <property type="project" value="UniProtKB-UniRule"/>
</dbReference>
<dbReference type="RefSeq" id="WP_206709189.1">
    <property type="nucleotide sequence ID" value="NZ_CP059066.1"/>
</dbReference>
<evidence type="ECO:0000256" key="7">
    <source>
        <dbReference type="ARBA" id="ARBA00023274"/>
    </source>
</evidence>
<evidence type="ECO:0000256" key="5">
    <source>
        <dbReference type="ARBA" id="ARBA00022884"/>
    </source>
</evidence>
<dbReference type="Gene3D" id="3.10.290.10">
    <property type="entry name" value="RNA-binding S4 domain"/>
    <property type="match status" value="1"/>
</dbReference>
<dbReference type="Pfam" id="PF01479">
    <property type="entry name" value="S4"/>
    <property type="match status" value="1"/>
</dbReference>
<evidence type="ECO:0000313" key="15">
    <source>
        <dbReference type="Proteomes" id="UP000662904"/>
    </source>
</evidence>
<dbReference type="Pfam" id="PF00163">
    <property type="entry name" value="Ribosomal_S4"/>
    <property type="match status" value="1"/>
</dbReference>
<sequence>MARYIGPSCRLCRREGIKLYLKGDRCYTERCAIDRRGYAPGQHGQARRKLSEYGIQLREKQKAKRIYGVLERQFKRYFEIAERKKGVTGENLLRILESRLDNVVYRMGFASSRAEARQLIRHGHFTVNGKKVNIPSYLVRIGEVIAVKEDSRKLSRIKELAETAAQRNVPQWLEVNAEAMEGRVVGLPAREDIDVPIEEHLIVELYSK</sequence>
<name>A0A8A0RKT4_9FIRM</name>
<evidence type="ECO:0000256" key="4">
    <source>
        <dbReference type="ARBA" id="ARBA00022730"/>
    </source>
</evidence>
<evidence type="ECO:0000256" key="2">
    <source>
        <dbReference type="ARBA" id="ARBA00003866"/>
    </source>
</evidence>
<dbReference type="PROSITE" id="PS50889">
    <property type="entry name" value="S4"/>
    <property type="match status" value="1"/>
</dbReference>
<evidence type="ECO:0000259" key="12">
    <source>
        <dbReference type="SMART" id="SM00363"/>
    </source>
</evidence>
<organism evidence="14 15">
    <name type="scientific">Koleobacter methoxysyntrophicus</name>
    <dbReference type="NCBI Taxonomy" id="2751313"/>
    <lineage>
        <taxon>Bacteria</taxon>
        <taxon>Bacillati</taxon>
        <taxon>Bacillota</taxon>
        <taxon>Clostridia</taxon>
        <taxon>Koleobacterales</taxon>
        <taxon>Koleobacteraceae</taxon>
        <taxon>Koleobacter</taxon>
    </lineage>
</organism>
<dbReference type="FunFam" id="1.10.1050.10:FF:000001">
    <property type="entry name" value="30S ribosomal protein S4"/>
    <property type="match status" value="1"/>
</dbReference>
<dbReference type="FunFam" id="3.10.290.10:FF:000001">
    <property type="entry name" value="30S ribosomal protein S4"/>
    <property type="match status" value="1"/>
</dbReference>
<dbReference type="Gene3D" id="1.10.1050.10">
    <property type="entry name" value="Ribosomal Protein S4 Delta 41, Chain A, domain 1"/>
    <property type="match status" value="1"/>
</dbReference>
<dbReference type="InterPro" id="IPR018079">
    <property type="entry name" value="Ribosomal_uS4_CS"/>
</dbReference>
<gene>
    <name evidence="10 14" type="primary">rpsD</name>
    <name evidence="14" type="ORF">H0A61_01352</name>
</gene>
<keyword evidence="6 10" id="KW-0689">Ribosomal protein</keyword>
<dbReference type="NCBIfam" id="NF003717">
    <property type="entry name" value="PRK05327.1"/>
    <property type="match status" value="1"/>
</dbReference>
<keyword evidence="4 10" id="KW-0699">rRNA-binding</keyword>
<protein>
    <recommendedName>
        <fullName evidence="9 10">Small ribosomal subunit protein uS4</fullName>
    </recommendedName>
</protein>
<dbReference type="InterPro" id="IPR002942">
    <property type="entry name" value="S4_RNA-bd"/>
</dbReference>
<evidence type="ECO:0000256" key="3">
    <source>
        <dbReference type="ARBA" id="ARBA00007465"/>
    </source>
</evidence>
<feature type="domain" description="Small ribosomal subunit protein uS4 N-terminal" evidence="13">
    <location>
        <begin position="3"/>
        <end position="97"/>
    </location>
</feature>
<evidence type="ECO:0000256" key="8">
    <source>
        <dbReference type="ARBA" id="ARBA00025813"/>
    </source>
</evidence>
<evidence type="ECO:0000256" key="1">
    <source>
        <dbReference type="ARBA" id="ARBA00003004"/>
    </source>
</evidence>